<proteinExistence type="predicted"/>
<dbReference type="InterPro" id="IPR043129">
    <property type="entry name" value="ATPase_NBD"/>
</dbReference>
<evidence type="ECO:0000313" key="2">
    <source>
        <dbReference type="Proteomes" id="UP000254174"/>
    </source>
</evidence>
<sequence length="40" mass="4410">MPLGEALEQHTGVPVYIQHDISAWTMAEGLVWCLTRGAPM</sequence>
<accession>A0A377D5Z1</accession>
<dbReference type="Gene3D" id="3.30.420.40">
    <property type="match status" value="1"/>
</dbReference>
<dbReference type="SUPFAM" id="SSF53067">
    <property type="entry name" value="Actin-like ATPase domain"/>
    <property type="match status" value="1"/>
</dbReference>
<dbReference type="AlphaFoldDB" id="A0A377D5Z1"/>
<dbReference type="EMBL" id="UGFC01000006">
    <property type="protein sequence ID" value="STM15816.1"/>
    <property type="molecule type" value="Genomic_DNA"/>
</dbReference>
<protein>
    <submittedName>
        <fullName evidence="1">Transcriptional regulator</fullName>
    </submittedName>
</protein>
<name>A0A377D5Z1_ECOLX</name>
<dbReference type="Proteomes" id="UP000254174">
    <property type="component" value="Unassembled WGS sequence"/>
</dbReference>
<gene>
    <name evidence="1" type="primary">mlc_2</name>
    <name evidence="1" type="ORF">NCTC7922_02219</name>
</gene>
<evidence type="ECO:0000313" key="1">
    <source>
        <dbReference type="EMBL" id="STM15816.1"/>
    </source>
</evidence>
<organism evidence="1 2">
    <name type="scientific">Escherichia coli</name>
    <dbReference type="NCBI Taxonomy" id="562"/>
    <lineage>
        <taxon>Bacteria</taxon>
        <taxon>Pseudomonadati</taxon>
        <taxon>Pseudomonadota</taxon>
        <taxon>Gammaproteobacteria</taxon>
        <taxon>Enterobacterales</taxon>
        <taxon>Enterobacteriaceae</taxon>
        <taxon>Escherichia</taxon>
    </lineage>
</organism>
<reference evidence="1 2" key="1">
    <citation type="submission" date="2018-06" db="EMBL/GenBank/DDBJ databases">
        <authorList>
            <consortium name="Pathogen Informatics"/>
            <person name="Doyle S."/>
        </authorList>
    </citation>
    <scope>NUCLEOTIDE SEQUENCE [LARGE SCALE GENOMIC DNA]</scope>
    <source>
        <strain evidence="1 2">NCTC7922</strain>
    </source>
</reference>